<organism evidence="1 2">
    <name type="scientific">Limnohabitans curvus</name>
    <dbReference type="NCBI Taxonomy" id="323423"/>
    <lineage>
        <taxon>Bacteria</taxon>
        <taxon>Pseudomonadati</taxon>
        <taxon>Pseudomonadota</taxon>
        <taxon>Betaproteobacteria</taxon>
        <taxon>Burkholderiales</taxon>
        <taxon>Comamonadaceae</taxon>
        <taxon>Limnohabitans</taxon>
    </lineage>
</organism>
<dbReference type="RefSeq" id="WP_108402945.1">
    <property type="nucleotide sequence ID" value="NZ_NESP01000002.1"/>
</dbReference>
<keyword evidence="2" id="KW-1185">Reference proteome</keyword>
<proteinExistence type="predicted"/>
<comment type="caution">
    <text evidence="1">The sequence shown here is derived from an EMBL/GenBank/DDBJ whole genome shotgun (WGS) entry which is preliminary data.</text>
</comment>
<accession>A0A315EHW0</accession>
<gene>
    <name evidence="1" type="ORF">B9Z44_14305</name>
</gene>
<evidence type="ECO:0000313" key="1">
    <source>
        <dbReference type="EMBL" id="PUE56418.1"/>
    </source>
</evidence>
<name>A0A315EHW0_9BURK</name>
<dbReference type="Proteomes" id="UP000251341">
    <property type="component" value="Unassembled WGS sequence"/>
</dbReference>
<sequence length="397" mass="43633">MPNTPINSEAAAEDAFARFRFAGGRFDSHTIPLEVLPDLAAYRKLVVEVAKMLFRRRMGERVRVPKGFEDSFQIGLAHIEGGSSAVAYMPRLRPVASQQPLQFAANQSSFDQSPYPDFDDARDYIDNLIDSVGSTGSVPQEFPVELAGLFNSFGQSLHEDEFIELGFGGAKAVRYDTFIRKKIVLSRETTYENAVDALFVLNGGVVAQGAIHVLDVNGGSFDFQPSTEFEFKKAYNRASENVRLVGTGLYDKNERLRRLLSVNVIYSEGGATQPFESRLEDIRATPAGWYDDENPVPSTAAIEAMRCLLVDVSMQPVPLPHLYPLPSGGIAAEWSIGAWEASAEVNETGSQVTLNAVNTDTADDINMVIDLQSTVLMSQFMTFINAMSSDEEMPDAN</sequence>
<dbReference type="AlphaFoldDB" id="A0A315EHW0"/>
<protein>
    <submittedName>
        <fullName evidence="1">Uncharacterized protein</fullName>
    </submittedName>
</protein>
<evidence type="ECO:0000313" key="2">
    <source>
        <dbReference type="Proteomes" id="UP000251341"/>
    </source>
</evidence>
<dbReference type="EMBL" id="NESP01000002">
    <property type="protein sequence ID" value="PUE56418.1"/>
    <property type="molecule type" value="Genomic_DNA"/>
</dbReference>
<reference evidence="1 2" key="1">
    <citation type="submission" date="2017-04" db="EMBL/GenBank/DDBJ databases">
        <title>Unexpected and diverse lifestyles within the genus Limnohabitans.</title>
        <authorList>
            <person name="Kasalicky V."/>
            <person name="Mehrshad M."/>
            <person name="Andrei S.-A."/>
            <person name="Salcher M."/>
            <person name="Kratochvilova H."/>
            <person name="Simek K."/>
            <person name="Ghai R."/>
        </authorList>
    </citation>
    <scope>NUCLEOTIDE SEQUENCE [LARGE SCALE GENOMIC DNA]</scope>
    <source>
        <strain evidence="1 2">MWH-C5</strain>
    </source>
</reference>